<evidence type="ECO:0000256" key="8">
    <source>
        <dbReference type="ARBA" id="ARBA00022723"/>
    </source>
</evidence>
<evidence type="ECO:0000256" key="13">
    <source>
        <dbReference type="ARBA" id="ARBA00023211"/>
    </source>
</evidence>
<reference evidence="17" key="1">
    <citation type="journal article" date="2022" name="bioRxiv">
        <title>Genomics of Preaxostyla Flagellates Illuminates Evolutionary Transitions and the Path Towards Mitochondrial Loss.</title>
        <authorList>
            <person name="Novak L.V.F."/>
            <person name="Treitli S.C."/>
            <person name="Pyrih J."/>
            <person name="Halakuc P."/>
            <person name="Pipaliya S.V."/>
            <person name="Vacek V."/>
            <person name="Brzon O."/>
            <person name="Soukal P."/>
            <person name="Eme L."/>
            <person name="Dacks J.B."/>
            <person name="Karnkowska A."/>
            <person name="Elias M."/>
            <person name="Hampl V."/>
        </authorList>
    </citation>
    <scope>NUCLEOTIDE SEQUENCE</scope>
    <source>
        <strain evidence="17">RCP-MX</strain>
    </source>
</reference>
<dbReference type="EC" id="2.4.1.101" evidence="14"/>
<keyword evidence="5" id="KW-0328">Glycosyltransferase</keyword>
<dbReference type="SUPFAM" id="SSF53448">
    <property type="entry name" value="Nucleotide-diphospho-sugar transferases"/>
    <property type="match status" value="1"/>
</dbReference>
<evidence type="ECO:0000256" key="10">
    <source>
        <dbReference type="ARBA" id="ARBA00022989"/>
    </source>
</evidence>
<dbReference type="InterPro" id="IPR052261">
    <property type="entry name" value="Glycosyltransferase_13"/>
</dbReference>
<gene>
    <name evidence="17" type="ORF">PAPYR_6790</name>
</gene>
<keyword evidence="10" id="KW-1133">Transmembrane helix</keyword>
<evidence type="ECO:0000256" key="5">
    <source>
        <dbReference type="ARBA" id="ARBA00022676"/>
    </source>
</evidence>
<sequence>MTTRKMSSSEGNPPRFDNTTHFPIAMICCDRPDYLQRSLDSLLCVEGIESSEILLFQDGSNAAVDRICGDFVARLGPGRARHFRHPHPKAGLIPISHSGAYYIAAHYRYVLQTVFEGPRHHGAAEGVILVEDDMIFAPDFLSFFQQTAPLLAADDELWCVSSWNDNGFRNMAADPRALYRTDFFIGLGQPRIRKGRQCLFPRCLGSHYNIGSRGTHLSQALWSSRFEGIRMYEGPPVTLALDPVRSRPAYRGWLEAQLARPDLVVAMKRPPGAAARLVVELPRPGALCGLLLHQHGDLRPLVDAAASSPWDGSVPEGERSPPEAGPVRVVVVPFLMTSPSVRLHAHAPPVVPPSCLHVPPRASIVPPSCLHRAASIVLPSDEARFGALAGYLGLWEQPARGAFEGLWVVPWGPRTRLLLVASWSPLAGSLATPAGATEGLLLDPTGLLPDPPCALKDWPPLATVKVRPPAARPVPLAPLKAHPPANLTITAQAPPKYHHPSICERGQ</sequence>
<keyword evidence="8" id="KW-0479">Metal-binding</keyword>
<evidence type="ECO:0000313" key="17">
    <source>
        <dbReference type="EMBL" id="KAJ4457655.1"/>
    </source>
</evidence>
<dbReference type="Proteomes" id="UP001141327">
    <property type="component" value="Unassembled WGS sequence"/>
</dbReference>
<name>A0ABQ8UJN4_9EUKA</name>
<evidence type="ECO:0000256" key="15">
    <source>
        <dbReference type="ARBA" id="ARBA00041712"/>
    </source>
</evidence>
<evidence type="ECO:0000256" key="6">
    <source>
        <dbReference type="ARBA" id="ARBA00022679"/>
    </source>
</evidence>
<comment type="caution">
    <text evidence="17">The sequence shown here is derived from an EMBL/GenBank/DDBJ whole genome shotgun (WGS) entry which is preliminary data.</text>
</comment>
<evidence type="ECO:0000256" key="11">
    <source>
        <dbReference type="ARBA" id="ARBA00023034"/>
    </source>
</evidence>
<keyword evidence="9" id="KW-0735">Signal-anchor</keyword>
<keyword evidence="11" id="KW-0333">Golgi apparatus</keyword>
<evidence type="ECO:0000256" key="14">
    <source>
        <dbReference type="ARBA" id="ARBA00038949"/>
    </source>
</evidence>
<evidence type="ECO:0000256" key="7">
    <source>
        <dbReference type="ARBA" id="ARBA00022692"/>
    </source>
</evidence>
<dbReference type="PANTHER" id="PTHR10468:SF6">
    <property type="entry name" value="GLCNAC TRANSFERASE"/>
    <property type="match status" value="1"/>
</dbReference>
<keyword evidence="13" id="KW-0464">Manganese</keyword>
<dbReference type="PANTHER" id="PTHR10468">
    <property type="entry name" value="PROTEIN O-LINKED-MANNOSE BETA-1,2-N-ACETYLGLUCOSAMINYLTRANSFERASE 1/ALPHA-1,3-MANNOSYL-GLYCOPROTEIN 2-BETA-N-ACETYLGLUCOSAMINYLTRANSFERASE"/>
    <property type="match status" value="1"/>
</dbReference>
<evidence type="ECO:0000256" key="12">
    <source>
        <dbReference type="ARBA" id="ARBA00023136"/>
    </source>
</evidence>
<organism evidence="17 18">
    <name type="scientific">Paratrimastix pyriformis</name>
    <dbReference type="NCBI Taxonomy" id="342808"/>
    <lineage>
        <taxon>Eukaryota</taxon>
        <taxon>Metamonada</taxon>
        <taxon>Preaxostyla</taxon>
        <taxon>Paratrimastigidae</taxon>
        <taxon>Paratrimastix</taxon>
    </lineage>
</organism>
<evidence type="ECO:0000313" key="18">
    <source>
        <dbReference type="Proteomes" id="UP001141327"/>
    </source>
</evidence>
<evidence type="ECO:0000256" key="2">
    <source>
        <dbReference type="ARBA" id="ARBA00004323"/>
    </source>
</evidence>
<comment type="similarity">
    <text evidence="4">Belongs to the glycosyltransferase 13 family.</text>
</comment>
<evidence type="ECO:0000256" key="16">
    <source>
        <dbReference type="ARBA" id="ARBA00049421"/>
    </source>
</evidence>
<keyword evidence="18" id="KW-1185">Reference proteome</keyword>
<dbReference type="EMBL" id="JAPMOS010000042">
    <property type="protein sequence ID" value="KAJ4457655.1"/>
    <property type="molecule type" value="Genomic_DNA"/>
</dbReference>
<comment type="catalytic activity">
    <reaction evidence="16">
        <text>N(4)-(alpha-D-Man-(1-&gt;3)-[alpha-D-Man-(1-&gt;3)-[alpha-D-Man-(1-&gt;6)]-alpha-D-Man-(1-&gt;6)]-beta-D-Man-(1-&gt;4)-beta-D-GlcNAc-(1-&gt;4)-beta-D-GlcNAc)-L-asparaginyl-[protein] (N-glucan mannose isomer 5A1,2) + UDP-N-acetyl-alpha-D-glucosamine = N(4)-{beta-D-GlcNAc-(1-&gt;2)-alpha-D-Man-(1-&gt;3)-[alpha-D-Man-(1-&gt;3)-[alpha-D-Man-(1-&gt;6)]-alpha-D-Man-(1-&gt;6)]-beta-D-Man-(1-&gt;4)-beta-D-GlcNAc-(1-&gt;4)-beta-D-GlcNAc}-L-asparaginyl-[protein] + UDP + H(+)</text>
        <dbReference type="Rhea" id="RHEA:11456"/>
        <dbReference type="Rhea" id="RHEA-COMP:14367"/>
        <dbReference type="Rhea" id="RHEA-COMP:14368"/>
        <dbReference type="ChEBI" id="CHEBI:15378"/>
        <dbReference type="ChEBI" id="CHEBI:57705"/>
        <dbReference type="ChEBI" id="CHEBI:58223"/>
        <dbReference type="ChEBI" id="CHEBI:59087"/>
        <dbReference type="ChEBI" id="CHEBI:60625"/>
        <dbReference type="EC" id="2.4.1.101"/>
    </reaction>
</comment>
<dbReference type="InterPro" id="IPR004139">
    <property type="entry name" value="Glyco_trans_13"/>
</dbReference>
<dbReference type="Gene3D" id="3.90.550.10">
    <property type="entry name" value="Spore Coat Polysaccharide Biosynthesis Protein SpsA, Chain A"/>
    <property type="match status" value="1"/>
</dbReference>
<dbReference type="InterPro" id="IPR029044">
    <property type="entry name" value="Nucleotide-diphossugar_trans"/>
</dbReference>
<evidence type="ECO:0000256" key="9">
    <source>
        <dbReference type="ARBA" id="ARBA00022968"/>
    </source>
</evidence>
<accession>A0ABQ8UJN4</accession>
<protein>
    <recommendedName>
        <fullName evidence="14">alpha-1,3-mannosyl-glycoprotein 2-beta-N-acetylglucosaminyltransferase</fullName>
        <ecNumber evidence="14">2.4.1.101</ecNumber>
    </recommendedName>
    <alternativeName>
        <fullName evidence="15">N-glycosyl-oligosaccharide-glycoprotein N-acetylglucosaminyltransferase I</fullName>
    </alternativeName>
</protein>
<evidence type="ECO:0000256" key="4">
    <source>
        <dbReference type="ARBA" id="ARBA00006492"/>
    </source>
</evidence>
<comment type="pathway">
    <text evidence="3">Protein modification; protein glycosylation.</text>
</comment>
<dbReference type="Pfam" id="PF03071">
    <property type="entry name" value="GNT-I"/>
    <property type="match status" value="1"/>
</dbReference>
<proteinExistence type="inferred from homology"/>
<keyword evidence="6" id="KW-0808">Transferase</keyword>
<evidence type="ECO:0000256" key="3">
    <source>
        <dbReference type="ARBA" id="ARBA00004922"/>
    </source>
</evidence>
<comment type="cofactor">
    <cofactor evidence="1">
        <name>Mn(2+)</name>
        <dbReference type="ChEBI" id="CHEBI:29035"/>
    </cofactor>
</comment>
<evidence type="ECO:0000256" key="1">
    <source>
        <dbReference type="ARBA" id="ARBA00001936"/>
    </source>
</evidence>
<comment type="subcellular location">
    <subcellularLocation>
        <location evidence="2">Golgi apparatus membrane</location>
        <topology evidence="2">Single-pass type II membrane protein</topology>
    </subcellularLocation>
</comment>
<keyword evidence="12" id="KW-0472">Membrane</keyword>
<keyword evidence="7" id="KW-0812">Transmembrane</keyword>